<evidence type="ECO:0000313" key="1">
    <source>
        <dbReference type="EMBL" id="KAG6377145.1"/>
    </source>
</evidence>
<dbReference type="AlphaFoldDB" id="A0A8I2YS71"/>
<sequence length="454" mass="51505">MYETVINDAIKQLQAGSTRAPADLTLIAVAPACTLEQYHMIISAMYAVLDDAHLRTSMIDKSLPVQQALCLTSLASVIPRRYVCSGAHSTLQTLSLHWVELHRWILYLKNDFVDKENVDLAFRLLAKTAIVDFLGICDESFLQHMFDPIVASPDIIATLFSLWRMETLDKRFSLSVHPSTHPVFHIPATLDSWMCAFSQRERWDWSEILRPFGGEVDALAATALDHLRQDVARSPANYDLIVWDIHLITALSVNDAIRIPLLNQRSMAILATVINSLVDLYATTNQHLLVAKCISYGYWYIRAYVESTDGLPWVTQLVEAGLLSAMLSTEPWIKHLNGQHSEDWEPLFLLLGQIIPRYSVYSTVLKSMIKRLTTIDANDLPGKLEKDGLLFKSWTLFENLVRSRAALYSMSLSNETHIESCQNIKLRRVPPRSLLQQGMSSLRLEEWRPSKVLS</sequence>
<proteinExistence type="predicted"/>
<dbReference type="OrthoDB" id="2646737at2759"/>
<gene>
    <name evidence="1" type="ORF">JVT61DRAFT_1197</name>
</gene>
<accession>A0A8I2YS71</accession>
<comment type="caution">
    <text evidence="1">The sequence shown here is derived from an EMBL/GenBank/DDBJ whole genome shotgun (WGS) entry which is preliminary data.</text>
</comment>
<keyword evidence="2" id="KW-1185">Reference proteome</keyword>
<reference evidence="1" key="1">
    <citation type="submission" date="2021-03" db="EMBL/GenBank/DDBJ databases">
        <title>Evolutionary innovations through gain and loss of genes in the ectomycorrhizal Boletales.</title>
        <authorList>
            <person name="Wu G."/>
            <person name="Miyauchi S."/>
            <person name="Morin E."/>
            <person name="Yang Z.-L."/>
            <person name="Xu J."/>
            <person name="Martin F.M."/>
        </authorList>
    </citation>
    <scope>NUCLEOTIDE SEQUENCE</scope>
    <source>
        <strain evidence="1">BR01</strain>
    </source>
</reference>
<dbReference type="EMBL" id="JAGFBS010000010">
    <property type="protein sequence ID" value="KAG6377145.1"/>
    <property type="molecule type" value="Genomic_DNA"/>
</dbReference>
<dbReference type="Proteomes" id="UP000683000">
    <property type="component" value="Unassembled WGS sequence"/>
</dbReference>
<organism evidence="1 2">
    <name type="scientific">Boletus reticuloceps</name>
    <dbReference type="NCBI Taxonomy" id="495285"/>
    <lineage>
        <taxon>Eukaryota</taxon>
        <taxon>Fungi</taxon>
        <taxon>Dikarya</taxon>
        <taxon>Basidiomycota</taxon>
        <taxon>Agaricomycotina</taxon>
        <taxon>Agaricomycetes</taxon>
        <taxon>Agaricomycetidae</taxon>
        <taxon>Boletales</taxon>
        <taxon>Boletineae</taxon>
        <taxon>Boletaceae</taxon>
        <taxon>Boletoideae</taxon>
        <taxon>Boletus</taxon>
    </lineage>
</organism>
<evidence type="ECO:0000313" key="2">
    <source>
        <dbReference type="Proteomes" id="UP000683000"/>
    </source>
</evidence>
<name>A0A8I2YS71_9AGAM</name>
<protein>
    <submittedName>
        <fullName evidence="1">Uncharacterized protein</fullName>
    </submittedName>
</protein>